<dbReference type="EMBL" id="FCOJ02000020">
    <property type="protein sequence ID" value="SAK62547.1"/>
    <property type="molecule type" value="Genomic_DNA"/>
</dbReference>
<reference evidence="2" key="1">
    <citation type="submission" date="2016-01" db="EMBL/GenBank/DDBJ databases">
        <authorList>
            <person name="Peeters C."/>
        </authorList>
    </citation>
    <scope>NUCLEOTIDE SEQUENCE [LARGE SCALE GENOMIC DNA]</scope>
    <source>
        <strain evidence="2">LMG 29325</strain>
    </source>
</reference>
<gene>
    <name evidence="2" type="ORF">AWB82_03184</name>
</gene>
<dbReference type="Gene3D" id="3.40.50.150">
    <property type="entry name" value="Vaccinia Virus protein VP39"/>
    <property type="match status" value="1"/>
</dbReference>
<dbReference type="GO" id="GO:0008757">
    <property type="term" value="F:S-adenosylmethionine-dependent methyltransferase activity"/>
    <property type="evidence" value="ECO:0007669"/>
    <property type="project" value="InterPro"/>
</dbReference>
<sequence length="274" mass="29706">MNTDTLRTDANFAGQIPELYERLLVPMLFAPYATDIAARAAALGPSRVLETAAGTGALTRAMARTLPAHVEIVATDLNQAMLDRAATTPIERAVTWRQANALQLPFDDASFDIVICQFGAMFFPDKPAAFAQARRVLRPGGALLFNVWDRIEDNEFAGTITDALSRLFPADPPLFMKRTPHGYFDRQAISRDLASAGFDATPRFETVTRRSRASSAREVALAYCQGTPLRNEIESRTGASLDEATSVCAEALAARFGTNALDGKIQAHVVAASR</sequence>
<dbReference type="SUPFAM" id="SSF53335">
    <property type="entry name" value="S-adenosyl-L-methionine-dependent methyltransferases"/>
    <property type="match status" value="1"/>
</dbReference>
<keyword evidence="2" id="KW-0489">Methyltransferase</keyword>
<name>A0A158AZV1_9BURK</name>
<organism evidence="2 3">
    <name type="scientific">Caballeronia glebae</name>
    <dbReference type="NCBI Taxonomy" id="1777143"/>
    <lineage>
        <taxon>Bacteria</taxon>
        <taxon>Pseudomonadati</taxon>
        <taxon>Pseudomonadota</taxon>
        <taxon>Betaproteobacteria</taxon>
        <taxon>Burkholderiales</taxon>
        <taxon>Burkholderiaceae</taxon>
        <taxon>Caballeronia</taxon>
    </lineage>
</organism>
<evidence type="ECO:0000259" key="1">
    <source>
        <dbReference type="Pfam" id="PF08241"/>
    </source>
</evidence>
<feature type="domain" description="Methyltransferase type 11" evidence="1">
    <location>
        <begin position="49"/>
        <end position="145"/>
    </location>
</feature>
<dbReference type="InterPro" id="IPR029063">
    <property type="entry name" value="SAM-dependent_MTases_sf"/>
</dbReference>
<dbReference type="InterPro" id="IPR013216">
    <property type="entry name" value="Methyltransf_11"/>
</dbReference>
<proteinExistence type="predicted"/>
<dbReference type="OrthoDB" id="529208at2"/>
<dbReference type="PANTHER" id="PTHR43591:SF24">
    <property type="entry name" value="2-METHOXY-6-POLYPRENYL-1,4-BENZOQUINOL METHYLASE, MITOCHONDRIAL"/>
    <property type="match status" value="1"/>
</dbReference>
<evidence type="ECO:0000313" key="2">
    <source>
        <dbReference type="EMBL" id="SAK62547.1"/>
    </source>
</evidence>
<evidence type="ECO:0000313" key="3">
    <source>
        <dbReference type="Proteomes" id="UP000054596"/>
    </source>
</evidence>
<dbReference type="RefSeq" id="WP_086968717.1">
    <property type="nucleotide sequence ID" value="NZ_FCOJ02000020.1"/>
</dbReference>
<dbReference type="PANTHER" id="PTHR43591">
    <property type="entry name" value="METHYLTRANSFERASE"/>
    <property type="match status" value="1"/>
</dbReference>
<dbReference type="GO" id="GO:0032259">
    <property type="term" value="P:methylation"/>
    <property type="evidence" value="ECO:0007669"/>
    <property type="project" value="UniProtKB-KW"/>
</dbReference>
<dbReference type="Proteomes" id="UP000054596">
    <property type="component" value="Unassembled WGS sequence"/>
</dbReference>
<dbReference type="STRING" id="1777143.AWB82_03184"/>
<comment type="caution">
    <text evidence="2">The sequence shown here is derived from an EMBL/GenBank/DDBJ whole genome shotgun (WGS) entry which is preliminary data.</text>
</comment>
<dbReference type="CDD" id="cd02440">
    <property type="entry name" value="AdoMet_MTases"/>
    <property type="match status" value="1"/>
</dbReference>
<dbReference type="Pfam" id="PF08241">
    <property type="entry name" value="Methyltransf_11"/>
    <property type="match status" value="1"/>
</dbReference>
<keyword evidence="2" id="KW-0808">Transferase</keyword>
<accession>A0A158AZV1</accession>
<protein>
    <submittedName>
        <fullName evidence="2">Methyltransferase type 11</fullName>
    </submittedName>
</protein>
<dbReference type="AlphaFoldDB" id="A0A158AZV1"/>
<keyword evidence="3" id="KW-1185">Reference proteome</keyword>